<comment type="caution">
    <text evidence="16">The sequence shown here is derived from an EMBL/GenBank/DDBJ whole genome shotgun (WGS) entry which is preliminary data.</text>
</comment>
<evidence type="ECO:0000256" key="13">
    <source>
        <dbReference type="SAM" id="SignalP"/>
    </source>
</evidence>
<keyword evidence="4" id="KW-0410">Iron transport</keyword>
<feature type="chain" id="PRO_5020459494" evidence="13">
    <location>
        <begin position="18"/>
        <end position="683"/>
    </location>
</feature>
<dbReference type="Proteomes" id="UP000289758">
    <property type="component" value="Unassembled WGS sequence"/>
</dbReference>
<feature type="domain" description="TonB-dependent receptor-like beta-barrel" evidence="14">
    <location>
        <begin position="261"/>
        <end position="642"/>
    </location>
</feature>
<dbReference type="InterPro" id="IPR012910">
    <property type="entry name" value="Plug_dom"/>
</dbReference>
<dbReference type="AlphaFoldDB" id="A0A4Q1AK82"/>
<comment type="similarity">
    <text evidence="11 12">Belongs to the TonB-dependent receptor family.</text>
</comment>
<evidence type="ECO:0000256" key="4">
    <source>
        <dbReference type="ARBA" id="ARBA00022496"/>
    </source>
</evidence>
<evidence type="ECO:0000256" key="11">
    <source>
        <dbReference type="PROSITE-ProRule" id="PRU01360"/>
    </source>
</evidence>
<dbReference type="OrthoDB" id="9763670at2"/>
<reference evidence="16 17" key="1">
    <citation type="submission" date="2017-10" db="EMBL/GenBank/DDBJ databases">
        <title>Genomics of the genus Arcobacter.</title>
        <authorList>
            <person name="Perez-Cataluna A."/>
            <person name="Figueras M.J."/>
        </authorList>
    </citation>
    <scope>NUCLEOTIDE SEQUENCE [LARGE SCALE GENOMIC DNA]</scope>
    <source>
        <strain evidence="16 17">CECT 8441</strain>
    </source>
</reference>
<dbReference type="RefSeq" id="WP_129087357.1">
    <property type="nucleotide sequence ID" value="NZ_CP053836.1"/>
</dbReference>
<dbReference type="Gene3D" id="2.170.130.10">
    <property type="entry name" value="TonB-dependent receptor, plug domain"/>
    <property type="match status" value="1"/>
</dbReference>
<organism evidence="16 17">
    <name type="scientific">Halarcobacter ebronensis</name>
    <dbReference type="NCBI Taxonomy" id="1462615"/>
    <lineage>
        <taxon>Bacteria</taxon>
        <taxon>Pseudomonadati</taxon>
        <taxon>Campylobacterota</taxon>
        <taxon>Epsilonproteobacteria</taxon>
        <taxon>Campylobacterales</taxon>
        <taxon>Arcobacteraceae</taxon>
        <taxon>Halarcobacter</taxon>
    </lineage>
</organism>
<comment type="subcellular location">
    <subcellularLocation>
        <location evidence="1 11">Cell outer membrane</location>
        <topology evidence="1 11">Multi-pass membrane protein</topology>
    </subcellularLocation>
</comment>
<dbReference type="InterPro" id="IPR039426">
    <property type="entry name" value="TonB-dep_rcpt-like"/>
</dbReference>
<keyword evidence="6" id="KW-0408">Iron</keyword>
<dbReference type="Pfam" id="PF07715">
    <property type="entry name" value="Plug"/>
    <property type="match status" value="1"/>
</dbReference>
<proteinExistence type="inferred from homology"/>
<evidence type="ECO:0000259" key="14">
    <source>
        <dbReference type="Pfam" id="PF00593"/>
    </source>
</evidence>
<dbReference type="EMBL" id="PDKK01000007">
    <property type="protein sequence ID" value="RXK05120.1"/>
    <property type="molecule type" value="Genomic_DNA"/>
</dbReference>
<dbReference type="PROSITE" id="PS52016">
    <property type="entry name" value="TONB_DEPENDENT_REC_3"/>
    <property type="match status" value="1"/>
</dbReference>
<dbReference type="PANTHER" id="PTHR32552">
    <property type="entry name" value="FERRICHROME IRON RECEPTOR-RELATED"/>
    <property type="match status" value="1"/>
</dbReference>
<dbReference type="CDD" id="cd01347">
    <property type="entry name" value="ligand_gated_channel"/>
    <property type="match status" value="1"/>
</dbReference>
<evidence type="ECO:0000256" key="9">
    <source>
        <dbReference type="ARBA" id="ARBA00023136"/>
    </source>
</evidence>
<keyword evidence="16" id="KW-0675">Receptor</keyword>
<keyword evidence="13" id="KW-0732">Signal</keyword>
<evidence type="ECO:0000256" key="5">
    <source>
        <dbReference type="ARBA" id="ARBA00022692"/>
    </source>
</evidence>
<accession>A0A4Q1AK82</accession>
<protein>
    <submittedName>
        <fullName evidence="16">TonB-dependent receptor</fullName>
    </submittedName>
</protein>
<keyword evidence="9 11" id="KW-0472">Membrane</keyword>
<name>A0A4Q1AK82_9BACT</name>
<keyword evidence="5 11" id="KW-0812">Transmembrane</keyword>
<keyword evidence="17" id="KW-1185">Reference proteome</keyword>
<dbReference type="InterPro" id="IPR000531">
    <property type="entry name" value="Beta-barrel_TonB"/>
</dbReference>
<dbReference type="Pfam" id="PF00593">
    <property type="entry name" value="TonB_dep_Rec_b-barrel"/>
    <property type="match status" value="1"/>
</dbReference>
<evidence type="ECO:0000256" key="8">
    <source>
        <dbReference type="ARBA" id="ARBA00023077"/>
    </source>
</evidence>
<keyword evidence="2 11" id="KW-0813">Transport</keyword>
<dbReference type="InterPro" id="IPR037066">
    <property type="entry name" value="Plug_dom_sf"/>
</dbReference>
<evidence type="ECO:0000256" key="3">
    <source>
        <dbReference type="ARBA" id="ARBA00022452"/>
    </source>
</evidence>
<dbReference type="InterPro" id="IPR036942">
    <property type="entry name" value="Beta-barrel_TonB_sf"/>
</dbReference>
<evidence type="ECO:0000256" key="7">
    <source>
        <dbReference type="ARBA" id="ARBA00023065"/>
    </source>
</evidence>
<keyword evidence="7" id="KW-0406">Ion transport</keyword>
<keyword evidence="10 11" id="KW-0998">Cell outer membrane</keyword>
<keyword evidence="8 12" id="KW-0798">TonB box</keyword>
<evidence type="ECO:0000256" key="10">
    <source>
        <dbReference type="ARBA" id="ARBA00023237"/>
    </source>
</evidence>
<dbReference type="SUPFAM" id="SSF56935">
    <property type="entry name" value="Porins"/>
    <property type="match status" value="1"/>
</dbReference>
<dbReference type="Gene3D" id="2.40.170.20">
    <property type="entry name" value="TonB-dependent receptor, beta-barrel domain"/>
    <property type="match status" value="1"/>
</dbReference>
<evidence type="ECO:0000256" key="2">
    <source>
        <dbReference type="ARBA" id="ARBA00022448"/>
    </source>
</evidence>
<feature type="signal peptide" evidence="13">
    <location>
        <begin position="1"/>
        <end position="17"/>
    </location>
</feature>
<feature type="domain" description="TonB-dependent receptor plug" evidence="15">
    <location>
        <begin position="43"/>
        <end position="145"/>
    </location>
</feature>
<dbReference type="GO" id="GO:0009279">
    <property type="term" value="C:cell outer membrane"/>
    <property type="evidence" value="ECO:0007669"/>
    <property type="project" value="UniProtKB-SubCell"/>
</dbReference>
<evidence type="ECO:0000259" key="15">
    <source>
        <dbReference type="Pfam" id="PF07715"/>
    </source>
</evidence>
<dbReference type="GO" id="GO:0006826">
    <property type="term" value="P:iron ion transport"/>
    <property type="evidence" value="ECO:0007669"/>
    <property type="project" value="UniProtKB-KW"/>
</dbReference>
<evidence type="ECO:0000313" key="16">
    <source>
        <dbReference type="EMBL" id="RXK05120.1"/>
    </source>
</evidence>
<sequence length="683" mass="76209">MKKAIFLSIGLASLLFATEDLGVISVDSSTIDDKFKSTLSDISSTAIVDSNEIEKINPQNIVEVLNSVPGITAMQTEGDIVKLHIRGVDNQVYMGERPGVAVVIDGVPVQETTGKINIDLENIETIKVIKGGASYLYGNDAIAGAIVITTKRPKGENSSKVETEFGSFGYQKYLASTNRSFENSALQIQGSYKTTNGYWDRAFNDNKSFSSKYNYYIDDTSDIIFGLSYNKIDSGDGSGVHGVTAATIDPKSAREITYSSDYDTTLIKTFLTYSKDFEDNSNLMVSTYRYLDDKSYQSGYEDANGDGLDESHDYANDEKWTQNGIKSEYRFSFEKSAFMAGADIQRNKQESSSTPLHAGLTYSAVDTNEDVNAIYGEFKYKITDNLTSTLNARYDNIKYDLKNLTKPASSIKSTYDEGSYRAGLNYKINSNTNLYTSISTGFRAPTADQISSNSADGYTTDIKSESVYNYEIGVKGSLGFVNYDASIYQLNRDDYIGKSAGNYVRRSDEANYYDNVADMVSRGFELALSGDLSKDLGFNLAYTYLDAYFTRYSFKQYVSVGNYNTLDLSNNQVPRTPKHTINLRFDYKVGANLTLSPEIIAKSSYYADETNYYKQGGYALVNLRTSYKVNKNLELFGRVDNLLDRDYYQFVQLTNSSVSYTMEDATIIVGPSRSFYVGLRYKF</sequence>
<evidence type="ECO:0000256" key="1">
    <source>
        <dbReference type="ARBA" id="ARBA00004571"/>
    </source>
</evidence>
<evidence type="ECO:0000256" key="12">
    <source>
        <dbReference type="RuleBase" id="RU003357"/>
    </source>
</evidence>
<evidence type="ECO:0000256" key="6">
    <source>
        <dbReference type="ARBA" id="ARBA00023004"/>
    </source>
</evidence>
<keyword evidence="3 11" id="KW-1134">Transmembrane beta strand</keyword>
<dbReference type="PANTHER" id="PTHR32552:SF81">
    <property type="entry name" value="TONB-DEPENDENT OUTER MEMBRANE RECEPTOR"/>
    <property type="match status" value="1"/>
</dbReference>
<gene>
    <name evidence="16" type="ORF">CRV07_08875</name>
</gene>
<evidence type="ECO:0000313" key="17">
    <source>
        <dbReference type="Proteomes" id="UP000289758"/>
    </source>
</evidence>